<dbReference type="EMBL" id="BARV01003783">
    <property type="protein sequence ID" value="GAI11658.1"/>
    <property type="molecule type" value="Genomic_DNA"/>
</dbReference>
<comment type="caution">
    <text evidence="1">The sequence shown here is derived from an EMBL/GenBank/DDBJ whole genome shotgun (WGS) entry which is preliminary data.</text>
</comment>
<sequence length="62" mass="6950">MLEFLSLKPESFGLDFSDLSLKIIKLKKKGKFLSLASWGEVKIKPGIIEEGEIKNETALVEI</sequence>
<name>X1KY58_9ZZZZ</name>
<evidence type="ECO:0000313" key="1">
    <source>
        <dbReference type="EMBL" id="GAI11658.1"/>
    </source>
</evidence>
<feature type="non-terminal residue" evidence="1">
    <location>
        <position position="62"/>
    </location>
</feature>
<organism evidence="1">
    <name type="scientific">marine sediment metagenome</name>
    <dbReference type="NCBI Taxonomy" id="412755"/>
    <lineage>
        <taxon>unclassified sequences</taxon>
        <taxon>metagenomes</taxon>
        <taxon>ecological metagenomes</taxon>
    </lineage>
</organism>
<gene>
    <name evidence="1" type="ORF">S06H3_08831</name>
</gene>
<dbReference type="Gene3D" id="3.30.420.40">
    <property type="match status" value="1"/>
</dbReference>
<dbReference type="AlphaFoldDB" id="X1KY58"/>
<accession>X1KY58</accession>
<proteinExistence type="predicted"/>
<reference evidence="1" key="1">
    <citation type="journal article" date="2014" name="Front. Microbiol.">
        <title>High frequency of phylogenetically diverse reductive dehalogenase-homologous genes in deep subseafloor sedimentary metagenomes.</title>
        <authorList>
            <person name="Kawai M."/>
            <person name="Futagami T."/>
            <person name="Toyoda A."/>
            <person name="Takaki Y."/>
            <person name="Nishi S."/>
            <person name="Hori S."/>
            <person name="Arai W."/>
            <person name="Tsubouchi T."/>
            <person name="Morono Y."/>
            <person name="Uchiyama I."/>
            <person name="Ito T."/>
            <person name="Fujiyama A."/>
            <person name="Inagaki F."/>
            <person name="Takami H."/>
        </authorList>
    </citation>
    <scope>NUCLEOTIDE SEQUENCE</scope>
    <source>
        <strain evidence="1">Expedition CK06-06</strain>
    </source>
</reference>
<protein>
    <submittedName>
        <fullName evidence="1">Uncharacterized protein</fullName>
    </submittedName>
</protein>